<proteinExistence type="predicted"/>
<dbReference type="AlphaFoldDB" id="A0A498LH24"/>
<name>A0A498LH24_LABRO</name>
<feature type="signal peptide" evidence="1">
    <location>
        <begin position="1"/>
        <end position="27"/>
    </location>
</feature>
<gene>
    <name evidence="2" type="ORF">ROHU_011839</name>
</gene>
<comment type="caution">
    <text evidence="2">The sequence shown here is derived from an EMBL/GenBank/DDBJ whole genome shotgun (WGS) entry which is preliminary data.</text>
</comment>
<keyword evidence="1" id="KW-0732">Signal</keyword>
<evidence type="ECO:0000313" key="3">
    <source>
        <dbReference type="Proteomes" id="UP000290572"/>
    </source>
</evidence>
<accession>A0A498LH24</accession>
<feature type="chain" id="PRO_5019736740" evidence="1">
    <location>
        <begin position="28"/>
        <end position="124"/>
    </location>
</feature>
<protein>
    <submittedName>
        <fullName evidence="2">Uncharacterized protein</fullName>
    </submittedName>
</protein>
<dbReference type="Proteomes" id="UP000290572">
    <property type="component" value="Unassembled WGS sequence"/>
</dbReference>
<organism evidence="2 3">
    <name type="scientific">Labeo rohita</name>
    <name type="common">Indian major carp</name>
    <name type="synonym">Cyprinus rohita</name>
    <dbReference type="NCBI Taxonomy" id="84645"/>
    <lineage>
        <taxon>Eukaryota</taxon>
        <taxon>Metazoa</taxon>
        <taxon>Chordata</taxon>
        <taxon>Craniata</taxon>
        <taxon>Vertebrata</taxon>
        <taxon>Euteleostomi</taxon>
        <taxon>Actinopterygii</taxon>
        <taxon>Neopterygii</taxon>
        <taxon>Teleostei</taxon>
        <taxon>Ostariophysi</taxon>
        <taxon>Cypriniformes</taxon>
        <taxon>Cyprinidae</taxon>
        <taxon>Labeoninae</taxon>
        <taxon>Labeonini</taxon>
        <taxon>Labeo</taxon>
    </lineage>
</organism>
<dbReference type="EMBL" id="QBIY01013344">
    <property type="protein sequence ID" value="RXN07609.1"/>
    <property type="molecule type" value="Genomic_DNA"/>
</dbReference>
<reference evidence="2 3" key="1">
    <citation type="submission" date="2018-03" db="EMBL/GenBank/DDBJ databases">
        <title>Draft genome sequence of Rohu Carp (Labeo rohita).</title>
        <authorList>
            <person name="Das P."/>
            <person name="Kushwaha B."/>
            <person name="Joshi C.G."/>
            <person name="Kumar D."/>
            <person name="Nagpure N.S."/>
            <person name="Sahoo L."/>
            <person name="Das S.P."/>
            <person name="Bit A."/>
            <person name="Patnaik S."/>
            <person name="Meher P.K."/>
            <person name="Jayasankar P."/>
            <person name="Koringa P.G."/>
            <person name="Patel N.V."/>
            <person name="Hinsu A.T."/>
            <person name="Kumar R."/>
            <person name="Pandey M."/>
            <person name="Agarwal S."/>
            <person name="Srivastava S."/>
            <person name="Singh M."/>
            <person name="Iquebal M.A."/>
            <person name="Jaiswal S."/>
            <person name="Angadi U.B."/>
            <person name="Kumar N."/>
            <person name="Raza M."/>
            <person name="Shah T.M."/>
            <person name="Rai A."/>
            <person name="Jena J.K."/>
        </authorList>
    </citation>
    <scope>NUCLEOTIDE SEQUENCE [LARGE SCALE GENOMIC DNA]</scope>
    <source>
        <strain evidence="2">DASCIFA01</strain>
        <tissue evidence="2">Testis</tissue>
    </source>
</reference>
<evidence type="ECO:0000313" key="2">
    <source>
        <dbReference type="EMBL" id="RXN07609.1"/>
    </source>
</evidence>
<keyword evidence="3" id="KW-1185">Reference proteome</keyword>
<sequence length="124" mass="13591">MADAAVGEILQLLFFLLVWFGCTQAVARDPSKPLAEIMQDNCALWSPNRQFAVTGMEVAWHGVLLLCRDRLAGRCLQAVNAWCSWRPSSRRSVWGELLTALQAGPGVLSLISCQGDSSCCTLYT</sequence>
<evidence type="ECO:0000256" key="1">
    <source>
        <dbReference type="SAM" id="SignalP"/>
    </source>
</evidence>